<evidence type="ECO:0000256" key="1">
    <source>
        <dbReference type="ARBA" id="ARBA00022691"/>
    </source>
</evidence>
<dbReference type="CDD" id="cd09281">
    <property type="entry name" value="UPF0066"/>
    <property type="match status" value="1"/>
</dbReference>
<keyword evidence="4" id="KW-0489">Methyltransferase</keyword>
<evidence type="ECO:0000256" key="2">
    <source>
        <dbReference type="ARBA" id="ARBA00033753"/>
    </source>
</evidence>
<dbReference type="AlphaFoldDB" id="A0A1F5FFY2"/>
<dbReference type="SUPFAM" id="SSF118196">
    <property type="entry name" value="YaeB-like"/>
    <property type="match status" value="1"/>
</dbReference>
<dbReference type="STRING" id="1817816.A2Y64_05755"/>
<dbReference type="PANTHER" id="PTHR12818">
    <property type="entry name" value="TRNA (ADENINE(37)-N6)-METHYLTRANSFERASE"/>
    <property type="match status" value="1"/>
</dbReference>
<keyword evidence="4" id="KW-0808">Transferase</keyword>
<comment type="similarity">
    <text evidence="2">Belongs to the tRNA methyltransferase O family.</text>
</comment>
<dbReference type="EMBL" id="MFAF01000035">
    <property type="protein sequence ID" value="OGD78454.1"/>
    <property type="molecule type" value="Genomic_DNA"/>
</dbReference>
<dbReference type="InterPro" id="IPR036414">
    <property type="entry name" value="YaeB_N_sf"/>
</dbReference>
<dbReference type="Proteomes" id="UP000177187">
    <property type="component" value="Unassembled WGS sequence"/>
</dbReference>
<evidence type="ECO:0000259" key="3">
    <source>
        <dbReference type="PROSITE" id="PS51668"/>
    </source>
</evidence>
<dbReference type="NCBIfam" id="TIGR00104">
    <property type="entry name" value="tRNA_TsaA"/>
    <property type="match status" value="1"/>
</dbReference>
<dbReference type="InterPro" id="IPR023370">
    <property type="entry name" value="TrmO-like_N"/>
</dbReference>
<gene>
    <name evidence="4" type="ORF">A2Y64_05755</name>
</gene>
<protein>
    <submittedName>
        <fullName evidence="4">tRNA (N6-threonylcarbamoyladenosine(37)-N6)-methyltransferase TrmO</fullName>
    </submittedName>
</protein>
<sequence length="154" mass="17337">MEDSPPVVVRPCGVVRSPYTAEAQGPIQGVLREDVESRLEIFPPYDACLDGLEGFSHLIVLFHFHLIAERERALVTKPHFYDREVGAFACCSPRRPSGLGLDIVRLVRRERNVLVVTGADMTDGTPILDIRPYIPEYHSFPDAELGWIRGRIPE</sequence>
<comment type="caution">
    <text evidence="4">The sequence shown here is derived from an EMBL/GenBank/DDBJ whole genome shotgun (WGS) entry which is preliminary data.</text>
</comment>
<name>A0A1F5FFY2_9BACT</name>
<proteinExistence type="inferred from homology"/>
<dbReference type="PANTHER" id="PTHR12818:SF0">
    <property type="entry name" value="TRNA (ADENINE(37)-N6)-METHYLTRANSFERASE"/>
    <property type="match status" value="1"/>
</dbReference>
<accession>A0A1F5FFY2</accession>
<evidence type="ECO:0000313" key="5">
    <source>
        <dbReference type="Proteomes" id="UP000177187"/>
    </source>
</evidence>
<organism evidence="4 5">
    <name type="scientific">Candidatus Coatesbacteria bacterium RBG_13_66_14</name>
    <dbReference type="NCBI Taxonomy" id="1817816"/>
    <lineage>
        <taxon>Bacteria</taxon>
        <taxon>Candidatus Coatesiibacteriota</taxon>
    </lineage>
</organism>
<keyword evidence="1" id="KW-0949">S-adenosyl-L-methionine</keyword>
<dbReference type="Gene3D" id="2.40.30.70">
    <property type="entry name" value="YaeB-like"/>
    <property type="match status" value="1"/>
</dbReference>
<dbReference type="PROSITE" id="PS51668">
    <property type="entry name" value="TSAA_2"/>
    <property type="match status" value="1"/>
</dbReference>
<feature type="domain" description="TsaA-like" evidence="3">
    <location>
        <begin position="9"/>
        <end position="142"/>
    </location>
</feature>
<dbReference type="Pfam" id="PF01980">
    <property type="entry name" value="TrmO_N"/>
    <property type="match status" value="1"/>
</dbReference>
<dbReference type="GO" id="GO:0032259">
    <property type="term" value="P:methylation"/>
    <property type="evidence" value="ECO:0007669"/>
    <property type="project" value="UniProtKB-KW"/>
</dbReference>
<dbReference type="GO" id="GO:0008168">
    <property type="term" value="F:methyltransferase activity"/>
    <property type="evidence" value="ECO:0007669"/>
    <property type="project" value="UniProtKB-KW"/>
</dbReference>
<evidence type="ECO:0000313" key="4">
    <source>
        <dbReference type="EMBL" id="OGD78454.1"/>
    </source>
</evidence>
<dbReference type="InterPro" id="IPR040372">
    <property type="entry name" value="YaeB-like"/>
</dbReference>
<reference evidence="4 5" key="1">
    <citation type="journal article" date="2016" name="Nat. Commun.">
        <title>Thousands of microbial genomes shed light on interconnected biogeochemical processes in an aquifer system.</title>
        <authorList>
            <person name="Anantharaman K."/>
            <person name="Brown C.T."/>
            <person name="Hug L.A."/>
            <person name="Sharon I."/>
            <person name="Castelle C.J."/>
            <person name="Probst A.J."/>
            <person name="Thomas B.C."/>
            <person name="Singh A."/>
            <person name="Wilkins M.J."/>
            <person name="Karaoz U."/>
            <person name="Brodie E.L."/>
            <person name="Williams K.H."/>
            <person name="Hubbard S.S."/>
            <person name="Banfield J.F."/>
        </authorList>
    </citation>
    <scope>NUCLEOTIDE SEQUENCE [LARGE SCALE GENOMIC DNA]</scope>
</reference>
<dbReference type="InterPro" id="IPR036413">
    <property type="entry name" value="YaeB-like_sf"/>
</dbReference>